<dbReference type="EMBL" id="HAAD01005982">
    <property type="protein sequence ID" value="CDG72214.1"/>
    <property type="molecule type" value="mRNA"/>
</dbReference>
<gene>
    <name evidence="8" type="primary">TMEM150C</name>
</gene>
<comment type="subcellular location">
    <subcellularLocation>
        <location evidence="1">Endomembrane system</location>
        <topology evidence="1">Multi-pass membrane protein</topology>
    </subcellularLocation>
</comment>
<evidence type="ECO:0000256" key="6">
    <source>
        <dbReference type="SAM" id="Phobius"/>
    </source>
</evidence>
<sequence length="255" mass="29101">MVEEKLKMVNFKLLYALLIATILISVFTCFISYIIGVKVGNIIPSSVAFISDTGDKKPNSSIFTFGLSLSCMLTFIIIVIRYYQVKLFIEKDKSCNWINQFSLICGLTLVFGKLTVAAFQISNIKAIHYFGAAMYFGGTTLFCATQSYFTYRKFKNKYQLIFLVQITSTAVMIISLIIFGIFMTPSLSKYNRKGGNVAQSFEWLLVSCQFTFLLTFLYDFRSFEIELKFREIKVVDKIVIESEELIASTPDTKRT</sequence>
<feature type="transmembrane region" description="Helical" evidence="6">
    <location>
        <begin position="127"/>
        <end position="149"/>
    </location>
</feature>
<evidence type="ECO:0000259" key="7">
    <source>
        <dbReference type="Pfam" id="PF10277"/>
    </source>
</evidence>
<evidence type="ECO:0000256" key="3">
    <source>
        <dbReference type="ARBA" id="ARBA00022692"/>
    </source>
</evidence>
<evidence type="ECO:0000256" key="5">
    <source>
        <dbReference type="ARBA" id="ARBA00023136"/>
    </source>
</evidence>
<feature type="transmembrane region" description="Helical" evidence="6">
    <location>
        <begin position="203"/>
        <end position="220"/>
    </location>
</feature>
<dbReference type="KEGG" id="hmg:105849656"/>
<keyword evidence="3 6" id="KW-0812">Transmembrane</keyword>
<proteinExistence type="evidence at transcript level"/>
<comment type="similarity">
    <text evidence="2">Belongs to the DRAM/TMEM150 family.</text>
</comment>
<dbReference type="GO" id="GO:0012505">
    <property type="term" value="C:endomembrane system"/>
    <property type="evidence" value="ECO:0007669"/>
    <property type="project" value="UniProtKB-SubCell"/>
</dbReference>
<accession>T2MJC8</accession>
<dbReference type="InterPro" id="IPR019402">
    <property type="entry name" value="CWH43_N"/>
</dbReference>
<dbReference type="Pfam" id="PF10277">
    <property type="entry name" value="Frag1"/>
    <property type="match status" value="1"/>
</dbReference>
<dbReference type="AlphaFoldDB" id="T2MJC8"/>
<dbReference type="PANTHER" id="PTHR21324">
    <property type="entry name" value="FASTING-INDUCIBLE INTEGRAL MEMBRANE PROTEIN TM6P1-RELATED"/>
    <property type="match status" value="1"/>
</dbReference>
<dbReference type="OrthoDB" id="191706at2759"/>
<evidence type="ECO:0000256" key="1">
    <source>
        <dbReference type="ARBA" id="ARBA00004127"/>
    </source>
</evidence>
<evidence type="ECO:0000256" key="2">
    <source>
        <dbReference type="ARBA" id="ARBA00006565"/>
    </source>
</evidence>
<keyword evidence="4 6" id="KW-1133">Transmembrane helix</keyword>
<reference evidence="8" key="1">
    <citation type="journal article" date="2013" name="Genome Biol. Evol.">
        <title>Punctuated emergences of genetic and phenotypic innovations in eumetazoan, bilaterian, euteleostome, and hominidae ancestors.</title>
        <authorList>
            <person name="Wenger Y."/>
            <person name="Galliot B."/>
        </authorList>
    </citation>
    <scope>NUCLEOTIDE SEQUENCE</scope>
    <source>
        <tissue evidence="8">Whole animals</tissue>
    </source>
</reference>
<keyword evidence="5 6" id="KW-0472">Membrane</keyword>
<dbReference type="OMA" id="FAFEFTG"/>
<feature type="transmembrane region" description="Helical" evidence="6">
    <location>
        <begin position="101"/>
        <end position="121"/>
    </location>
</feature>
<organism evidence="8">
    <name type="scientific">Hydra vulgaris</name>
    <name type="common">Hydra</name>
    <name type="synonym">Hydra attenuata</name>
    <dbReference type="NCBI Taxonomy" id="6087"/>
    <lineage>
        <taxon>Eukaryota</taxon>
        <taxon>Metazoa</taxon>
        <taxon>Cnidaria</taxon>
        <taxon>Hydrozoa</taxon>
        <taxon>Hydroidolina</taxon>
        <taxon>Anthoathecata</taxon>
        <taxon>Aplanulata</taxon>
        <taxon>Hydridae</taxon>
        <taxon>Hydra</taxon>
    </lineage>
</organism>
<feature type="transmembrane region" description="Helical" evidence="6">
    <location>
        <begin position="62"/>
        <end position="80"/>
    </location>
</feature>
<evidence type="ECO:0000256" key="4">
    <source>
        <dbReference type="ARBA" id="ARBA00022989"/>
    </source>
</evidence>
<evidence type="ECO:0000313" key="8">
    <source>
        <dbReference type="EMBL" id="CDG72214.1"/>
    </source>
</evidence>
<feature type="domain" description="CWH43-like N-terminal" evidence="7">
    <location>
        <begin position="15"/>
        <end position="222"/>
    </location>
</feature>
<protein>
    <submittedName>
        <fullName evidence="8">Transmembrane protein 150C</fullName>
    </submittedName>
</protein>
<name>T2MJC8_HYDVU</name>
<feature type="transmembrane region" description="Helical" evidence="6">
    <location>
        <begin position="161"/>
        <end position="183"/>
    </location>
</feature>
<dbReference type="InterPro" id="IPR050911">
    <property type="entry name" value="DRAM/TMEM150_Autophagy_Mod"/>
</dbReference>
<feature type="transmembrane region" description="Helical" evidence="6">
    <location>
        <begin position="12"/>
        <end position="35"/>
    </location>
</feature>
<dbReference type="PANTHER" id="PTHR21324:SF2">
    <property type="entry name" value="EG:22E5.9 PROTEIN"/>
    <property type="match status" value="1"/>
</dbReference>